<evidence type="ECO:0000256" key="3">
    <source>
        <dbReference type="ARBA" id="ARBA00022454"/>
    </source>
</evidence>
<keyword evidence="4" id="KW-0132">Cell division</keyword>
<dbReference type="GO" id="GO:0005634">
    <property type="term" value="C:nucleus"/>
    <property type="evidence" value="ECO:0007669"/>
    <property type="project" value="UniProtKB-SubCell"/>
</dbReference>
<comment type="subcellular location">
    <subcellularLocation>
        <location evidence="2">Chromosome</location>
        <location evidence="2">Centromere</location>
        <location evidence="2">Kinetochore</location>
    </subcellularLocation>
    <subcellularLocation>
        <location evidence="1">Nucleus</location>
    </subcellularLocation>
</comment>
<dbReference type="Pfam" id="PF03980">
    <property type="entry name" value="Nnf1"/>
    <property type="match status" value="1"/>
</dbReference>
<evidence type="ECO:0000256" key="8">
    <source>
        <dbReference type="ARBA" id="ARBA00023306"/>
    </source>
</evidence>
<evidence type="ECO:0000256" key="2">
    <source>
        <dbReference type="ARBA" id="ARBA00004629"/>
    </source>
</evidence>
<evidence type="ECO:0000256" key="6">
    <source>
        <dbReference type="ARBA" id="ARBA00022838"/>
    </source>
</evidence>
<dbReference type="EMBL" id="JACASE010000017">
    <property type="protein sequence ID" value="KAF6397634.1"/>
    <property type="molecule type" value="Genomic_DNA"/>
</dbReference>
<protein>
    <submittedName>
        <fullName evidence="11">Polyamine modulated factor 1</fullName>
    </submittedName>
</protein>
<keyword evidence="9" id="KW-0137">Centromere</keyword>
<dbReference type="GO" id="GO:0000444">
    <property type="term" value="C:MIS12/MIND type complex"/>
    <property type="evidence" value="ECO:0007669"/>
    <property type="project" value="InterPro"/>
</dbReference>
<keyword evidence="12" id="KW-1185">Reference proteome</keyword>
<keyword evidence="7" id="KW-0539">Nucleus</keyword>
<dbReference type="GO" id="GO:0051301">
    <property type="term" value="P:cell division"/>
    <property type="evidence" value="ECO:0007669"/>
    <property type="project" value="UniProtKB-KW"/>
</dbReference>
<dbReference type="PANTHER" id="PTHR15459:SF3">
    <property type="entry name" value="POLYAMINE-MODULATED FACTOR 1"/>
    <property type="match status" value="1"/>
</dbReference>
<keyword evidence="6" id="KW-0995">Kinetochore</keyword>
<sequence length="205" mass="22855">MAEASNAEAGGGCAERAPERPSAESAPPGPAISRMKLLDTTVDTFLEKLVAAGSFQRFSDCYKPFHQLQPEMTRRLHDRFIAQLRTSVREEVAEIKAEGNLEAVLSTLDAIVEEGKAREEPAWRPSGVPEKDMRSALAPGLLQQRDTLRRRVQRQEAENRQLAVAVRAGRRQLEALRLQGQARWQAWQAVHRGQEELAAVLRGPE</sequence>
<feature type="region of interest" description="Disordered" evidence="10">
    <location>
        <begin position="1"/>
        <end position="32"/>
    </location>
</feature>
<name>A0A7J8BG03_ROUAE</name>
<evidence type="ECO:0000313" key="11">
    <source>
        <dbReference type="EMBL" id="KAF6397634.1"/>
    </source>
</evidence>
<keyword evidence="5" id="KW-0498">Mitosis</keyword>
<organism evidence="11 12">
    <name type="scientific">Rousettus aegyptiacus</name>
    <name type="common">Egyptian fruit bat</name>
    <name type="synonym">Pteropus aegyptiacus</name>
    <dbReference type="NCBI Taxonomy" id="9407"/>
    <lineage>
        <taxon>Eukaryota</taxon>
        <taxon>Metazoa</taxon>
        <taxon>Chordata</taxon>
        <taxon>Craniata</taxon>
        <taxon>Vertebrata</taxon>
        <taxon>Euteleostomi</taxon>
        <taxon>Mammalia</taxon>
        <taxon>Eutheria</taxon>
        <taxon>Laurasiatheria</taxon>
        <taxon>Chiroptera</taxon>
        <taxon>Yinpterochiroptera</taxon>
        <taxon>Pteropodoidea</taxon>
        <taxon>Pteropodidae</taxon>
        <taxon>Rousettinae</taxon>
        <taxon>Rousettus</taxon>
    </lineage>
</organism>
<evidence type="ECO:0000256" key="4">
    <source>
        <dbReference type="ARBA" id="ARBA00022618"/>
    </source>
</evidence>
<dbReference type="KEGG" id="ray:107521503"/>
<evidence type="ECO:0000256" key="10">
    <source>
        <dbReference type="SAM" id="MobiDB-lite"/>
    </source>
</evidence>
<comment type="caution">
    <text evidence="11">The sequence shown here is derived from an EMBL/GenBank/DDBJ whole genome shotgun (WGS) entry which is preliminary data.</text>
</comment>
<evidence type="ECO:0000256" key="1">
    <source>
        <dbReference type="ARBA" id="ARBA00004123"/>
    </source>
</evidence>
<evidence type="ECO:0000256" key="7">
    <source>
        <dbReference type="ARBA" id="ARBA00023242"/>
    </source>
</evidence>
<keyword evidence="3" id="KW-0158">Chromosome</keyword>
<dbReference type="GO" id="GO:0007059">
    <property type="term" value="P:chromosome segregation"/>
    <property type="evidence" value="ECO:0007669"/>
    <property type="project" value="TreeGrafter"/>
</dbReference>
<evidence type="ECO:0000313" key="12">
    <source>
        <dbReference type="Proteomes" id="UP000593571"/>
    </source>
</evidence>
<proteinExistence type="predicted"/>
<dbReference type="InterPro" id="IPR007128">
    <property type="entry name" value="PMF1/Nnf1"/>
</dbReference>
<accession>A0A7J8BG03</accession>
<dbReference type="Proteomes" id="UP000593571">
    <property type="component" value="Unassembled WGS sequence"/>
</dbReference>
<dbReference type="PANTHER" id="PTHR15459">
    <property type="entry name" value="POLYAMINE-MODULATED FACTOR 1"/>
    <property type="match status" value="1"/>
</dbReference>
<reference evidence="11 12" key="1">
    <citation type="journal article" date="2020" name="Nature">
        <title>Six reference-quality genomes reveal evolution of bat adaptations.</title>
        <authorList>
            <person name="Jebb D."/>
            <person name="Huang Z."/>
            <person name="Pippel M."/>
            <person name="Hughes G.M."/>
            <person name="Lavrichenko K."/>
            <person name="Devanna P."/>
            <person name="Winkler S."/>
            <person name="Jermiin L.S."/>
            <person name="Skirmuntt E.C."/>
            <person name="Katzourakis A."/>
            <person name="Burkitt-Gray L."/>
            <person name="Ray D.A."/>
            <person name="Sullivan K.A.M."/>
            <person name="Roscito J.G."/>
            <person name="Kirilenko B.M."/>
            <person name="Davalos L.M."/>
            <person name="Corthals A.P."/>
            <person name="Power M.L."/>
            <person name="Jones G."/>
            <person name="Ransome R.D."/>
            <person name="Dechmann D.K.N."/>
            <person name="Locatelli A.G."/>
            <person name="Puechmaille S.J."/>
            <person name="Fedrigo O."/>
            <person name="Jarvis E.D."/>
            <person name="Hiller M."/>
            <person name="Vernes S.C."/>
            <person name="Myers E.W."/>
            <person name="Teeling E.C."/>
        </authorList>
    </citation>
    <scope>NUCLEOTIDE SEQUENCE [LARGE SCALE GENOMIC DNA]</scope>
    <source>
        <strain evidence="11">MRouAeg1</strain>
        <tissue evidence="11">Muscle</tissue>
    </source>
</reference>
<dbReference type="AlphaFoldDB" id="A0A7J8BG03"/>
<gene>
    <name evidence="11" type="ORF">HJG63_015537</name>
</gene>
<keyword evidence="8" id="KW-0131">Cell cycle</keyword>
<evidence type="ECO:0000256" key="5">
    <source>
        <dbReference type="ARBA" id="ARBA00022776"/>
    </source>
</evidence>
<dbReference type="OrthoDB" id="18453at2759"/>
<evidence type="ECO:0000256" key="9">
    <source>
        <dbReference type="ARBA" id="ARBA00023328"/>
    </source>
</evidence>